<evidence type="ECO:0000313" key="3">
    <source>
        <dbReference type="Proteomes" id="UP000429595"/>
    </source>
</evidence>
<dbReference type="Proteomes" id="UP000429595">
    <property type="component" value="Unassembled WGS sequence"/>
</dbReference>
<evidence type="ECO:0000256" key="1">
    <source>
        <dbReference type="SAM" id="SignalP"/>
    </source>
</evidence>
<proteinExistence type="predicted"/>
<feature type="chain" id="PRO_5026175923" description="S1 motif domain-containing protein" evidence="1">
    <location>
        <begin position="28"/>
        <end position="546"/>
    </location>
</feature>
<accession>A0A6I1FGP6</accession>
<dbReference type="AlphaFoldDB" id="A0A6I1FGP6"/>
<feature type="signal peptide" evidence="1">
    <location>
        <begin position="1"/>
        <end position="27"/>
    </location>
</feature>
<dbReference type="RefSeq" id="WP_152150390.1">
    <property type="nucleotide sequence ID" value="NZ_WEIO01000003.1"/>
</dbReference>
<name>A0A6I1FGP6_9BACI</name>
<protein>
    <recommendedName>
        <fullName evidence="4">S1 motif domain-containing protein</fullName>
    </recommendedName>
</protein>
<dbReference type="EMBL" id="WEIO01000003">
    <property type="protein sequence ID" value="KAB7707426.1"/>
    <property type="molecule type" value="Genomic_DNA"/>
</dbReference>
<reference evidence="2 3" key="1">
    <citation type="submission" date="2019-10" db="EMBL/GenBank/DDBJ databases">
        <title>Bacillus aerolatum sp. nov., isolated from bioaerosol of sport playgrounds.</title>
        <authorList>
            <person name="Chen P."/>
            <person name="Zhang G."/>
        </authorList>
    </citation>
    <scope>NUCLEOTIDE SEQUENCE [LARGE SCALE GENOMIC DNA]</scope>
    <source>
        <strain evidence="2 3">CX253</strain>
    </source>
</reference>
<gene>
    <name evidence="2" type="ORF">F9802_06645</name>
</gene>
<organism evidence="2 3">
    <name type="scientific">Bacillus aerolatus</name>
    <dbReference type="NCBI Taxonomy" id="2653354"/>
    <lineage>
        <taxon>Bacteria</taxon>
        <taxon>Bacillati</taxon>
        <taxon>Bacillota</taxon>
        <taxon>Bacilli</taxon>
        <taxon>Bacillales</taxon>
        <taxon>Bacillaceae</taxon>
        <taxon>Bacillus</taxon>
    </lineage>
</organism>
<comment type="caution">
    <text evidence="2">The sequence shown here is derived from an EMBL/GenBank/DDBJ whole genome shotgun (WGS) entry which is preliminary data.</text>
</comment>
<sequence length="546" mass="61907">MLKYRSFLFTFTFLLFLGLFTADQAKANSVVKGTFVEVTHEEVRSGGGATEKRLKNITIMNDQGRTITLNIDQFAALTIDTLPTTINAFKRGMKVEADVNLRRVKELRGQSGEHPAKIEHRDKVVTGTVNRIAKNGTFLSVRLDNGQSKTYYLNDQTEIFKGTTLVDLSVLYEGDRVKLVFTEYDTNYISSVEINTQGIKIEHLYKGTIHQMDPVRNKLIVKNEKVFRNWMWQTKSPSGNTSYTYSTKTPIYVGNQPIKRDRLRFYTNHDVYFVTVSQFGQEVIEKMVIKQKNERTFYEPMTAVNTSSKWIRLKTAGPIYYHNGTILIRNGRLVDSNSLQAMGTAFVVTDGAQKSEFANVVHITNDGFQSPNLTNHSIYFGQISQTNGYQLSLKNTKLLSNNYWKNTTASRLSFSNDTIAVEDFRDSTLSVIPRNEFEDRTGQYGYFYVSNNTIVGAHIIGKSNLPAQVVSVGRIDAVSTNIVKVRNVSQWWQGVWKETGHISSMNIKQATIIRDGKVISADKLKPGERIYLLHESSVKGRILLVN</sequence>
<keyword evidence="1" id="KW-0732">Signal</keyword>
<evidence type="ECO:0000313" key="2">
    <source>
        <dbReference type="EMBL" id="KAB7707426.1"/>
    </source>
</evidence>
<keyword evidence="3" id="KW-1185">Reference proteome</keyword>
<evidence type="ECO:0008006" key="4">
    <source>
        <dbReference type="Google" id="ProtNLM"/>
    </source>
</evidence>